<dbReference type="Proteomes" id="UP000433101">
    <property type="component" value="Unassembled WGS sequence"/>
</dbReference>
<evidence type="ECO:0000313" key="1">
    <source>
        <dbReference type="EMBL" id="MXN65031.1"/>
    </source>
</evidence>
<dbReference type="AlphaFoldDB" id="A0A7X3LTW4"/>
<reference evidence="1 2" key="1">
    <citation type="submission" date="2019-12" db="EMBL/GenBank/DDBJ databases">
        <authorList>
            <person name="Li M."/>
        </authorList>
    </citation>
    <scope>NUCLEOTIDE SEQUENCE [LARGE SCALE GENOMIC DNA]</scope>
    <source>
        <strain evidence="1 2">GBMRC 2046</strain>
    </source>
</reference>
<name>A0A7X3LTW4_9HYPH</name>
<gene>
    <name evidence="1" type="ORF">GR183_08945</name>
</gene>
<dbReference type="EMBL" id="WUMV01000003">
    <property type="protein sequence ID" value="MXN65031.1"/>
    <property type="molecule type" value="Genomic_DNA"/>
</dbReference>
<evidence type="ECO:0000313" key="2">
    <source>
        <dbReference type="Proteomes" id="UP000433101"/>
    </source>
</evidence>
<sequence>MQMPLVMGVDGARFGWIAVMRDTADPSFADVRMFAQFGDILTSAVPPSIVAVDMPIGLPERAGAGGRGPERAVRPLIRERQSSVFSVPSRAAVYCDDYRTACSIALVTSDPPRKVSKQAFALFPKIREIDSLMTAEREAQIYEVHPEVAFWRLNGERAMSLPKKVKSRINSPGLDERSELLERYGFAREFLSQKPPRGSARDDLVDACASCLIAERILQGKARPFPEDYERDVRGLRMAIWA</sequence>
<comment type="caution">
    <text evidence="1">The sequence shown here is derived from an EMBL/GenBank/DDBJ whole genome shotgun (WGS) entry which is preliminary data.</text>
</comment>
<dbReference type="InterPro" id="IPR007362">
    <property type="entry name" value="DUF429"/>
</dbReference>
<keyword evidence="2" id="KW-1185">Reference proteome</keyword>
<protein>
    <submittedName>
        <fullName evidence="1">DUF429 domain-containing protein</fullName>
    </submittedName>
</protein>
<proteinExistence type="predicted"/>
<organism evidence="1 2">
    <name type="scientific">Stappia sediminis</name>
    <dbReference type="NCBI Taxonomy" id="2692190"/>
    <lineage>
        <taxon>Bacteria</taxon>
        <taxon>Pseudomonadati</taxon>
        <taxon>Pseudomonadota</taxon>
        <taxon>Alphaproteobacteria</taxon>
        <taxon>Hyphomicrobiales</taxon>
        <taxon>Stappiaceae</taxon>
        <taxon>Stappia</taxon>
    </lineage>
</organism>
<dbReference type="Pfam" id="PF04250">
    <property type="entry name" value="DUF429"/>
    <property type="match status" value="1"/>
</dbReference>
<accession>A0A7X3LTW4</accession>